<reference evidence="1" key="1">
    <citation type="journal article" date="2023" name="Comput. Struct. Biotechnol. J.">
        <title>Discovery of a novel marine Bacteroidetes with a rich repertoire of carbohydrate-active enzymes.</title>
        <authorList>
            <person name="Chen B."/>
            <person name="Liu G."/>
            <person name="Chen Q."/>
            <person name="Wang H."/>
            <person name="Liu L."/>
            <person name="Tang K."/>
        </authorList>
    </citation>
    <scope>NUCLEOTIDE SEQUENCE</scope>
    <source>
        <strain evidence="1">TK19036</strain>
    </source>
</reference>
<organism evidence="1">
    <name type="scientific">Roseihalotalea indica</name>
    <dbReference type="NCBI Taxonomy" id="2867963"/>
    <lineage>
        <taxon>Bacteria</taxon>
        <taxon>Pseudomonadati</taxon>
        <taxon>Bacteroidota</taxon>
        <taxon>Cytophagia</taxon>
        <taxon>Cytophagales</taxon>
        <taxon>Catalimonadaceae</taxon>
        <taxon>Roseihalotalea</taxon>
    </lineage>
</organism>
<dbReference type="CDD" id="cd16413">
    <property type="entry name" value="DGQHR_domain"/>
    <property type="match status" value="1"/>
</dbReference>
<name>A0AA49GHU3_9BACT</name>
<dbReference type="EMBL" id="CP120682">
    <property type="protein sequence ID" value="WKN34382.1"/>
    <property type="molecule type" value="Genomic_DNA"/>
</dbReference>
<sequence length="732" mass="85187">MSQIGDIKRLKSSWTKYDCVQVIEIIGDDELDFYLKGEKDINAAVLCNYLGIKSFDDPVPDYWINIQKFPDQKRLFTLAAGIFTHYENIRMFSEDFSNSSMVGTFKVGEGGKHKTNLRSALVVSGAAKNSDRRKDIVPYDLSALFDEGEVGLYFKKLLVERLSRVGYGDKHLNENFFSICLELNFHKVFSLNKIQFKRWLEGKRITKIRGFSYDLKEILPDQEINAFKVKQWLEPWNNIDFSQSMRRKPDPHFYIFKIDIRILKRLSEVHRRKANKARISDTSVQRGHDEKRSYEIKRYVEGGYPWSTMSDADRKSPENENFRMPGILPTAIVANILGKGQKRGNSEINEEDLIHIEDESNLSKFVLPRNIFDEKWDPELKPIEIIDGQHRLMAFDETEEFDGDYEVPVVAYYNLDRAWQAYLFYVINIKPKKINTSLGYDLYPLLRTQDWLENSKEGLAVYRETRAQELVEALWLYEQSPWRNRINMLGVSQGGNISQAAFIRALTSSYLKRASRKPIGGLFTDTLSGKNFEEIKWVRAQQAGFLILLWEQIALEASRSEEEWALKLRNEKKQIVLFDALDRKNSALQINDAFLSKNSMLSRDQGVTGISMFTNDLFFVAANYFNDFDFNSIEWKGDIDERQIEVNSLDKAIDQFRGSPLHSLIKDIAEVICMFDWRTSSAEFDNFTKQEIQKKYKGSGGYREVWKDLFSLFKQSSHPYLSKYASKLEELS</sequence>
<gene>
    <name evidence="1" type="ORF">K4G66_18560</name>
</gene>
<dbReference type="AlphaFoldDB" id="A0AA49GHU3"/>
<accession>A0AA49GHU3</accession>
<reference evidence="1" key="2">
    <citation type="journal article" date="2024" name="Antonie Van Leeuwenhoek">
        <title>Roseihalotalea indica gen. nov., sp. nov., a halophilic Bacteroidetes from mesopelagic Southwest Indian Ocean with higher carbohydrate metabolic potential.</title>
        <authorList>
            <person name="Chen B."/>
            <person name="Zhang M."/>
            <person name="Lin D."/>
            <person name="Ye J."/>
            <person name="Tang K."/>
        </authorList>
    </citation>
    <scope>NUCLEOTIDE SEQUENCE</scope>
    <source>
        <strain evidence="1">TK19036</strain>
    </source>
</reference>
<evidence type="ECO:0000313" key="1">
    <source>
        <dbReference type="EMBL" id="WKN34382.1"/>
    </source>
</evidence>
<protein>
    <submittedName>
        <fullName evidence="1">DGQHR domain-containing protein</fullName>
    </submittedName>
</protein>
<proteinExistence type="predicted"/>